<proteinExistence type="predicted"/>
<accession>A0ABR0JIU8</accession>
<protein>
    <submittedName>
        <fullName evidence="1">Uncharacterized protein</fullName>
    </submittedName>
</protein>
<dbReference type="Proteomes" id="UP001345691">
    <property type="component" value="Unassembled WGS sequence"/>
</dbReference>
<evidence type="ECO:0000313" key="1">
    <source>
        <dbReference type="EMBL" id="KAK5065772.1"/>
    </source>
</evidence>
<gene>
    <name evidence="1" type="ORF">LTR69_003322</name>
</gene>
<keyword evidence="2" id="KW-1185">Reference proteome</keyword>
<sequence length="321" mass="36913">MSQSIRSMYKWYRDAEICYAYLYDVDSTIAGTSKFRAEKALRRGWTLQELLAPKNVRFYDFQWEKIGTKAGLAKDISDATKIHPDYLREHQAFRRASIATKMSWLARRITTWDEDMAYSTLGIFGVRDLVPMYGEGMSAFLRLQLALVSRQDESLYAWKLPEHTKKSGIPGWAAHEWGLLAPEPLCFRDSAAINLDGKRSERYLGGFNVSGPGVSFWHSLKEHTRWGKVWRIPRTVRFKTLTLNCWTKVDSGKLKAIQITIRQESKHTHIFRRQNSHTWKISKSGHVPETIFKRKGNGNPKVAALVFAQPGVADDWNLDGD</sequence>
<evidence type="ECO:0000313" key="2">
    <source>
        <dbReference type="Proteomes" id="UP001345691"/>
    </source>
</evidence>
<dbReference type="EMBL" id="JAVRRF010000005">
    <property type="protein sequence ID" value="KAK5065772.1"/>
    <property type="molecule type" value="Genomic_DNA"/>
</dbReference>
<comment type="caution">
    <text evidence="1">The sequence shown here is derived from an EMBL/GenBank/DDBJ whole genome shotgun (WGS) entry which is preliminary data.</text>
</comment>
<dbReference type="PANTHER" id="PTHR10622">
    <property type="entry name" value="HET DOMAIN-CONTAINING PROTEIN"/>
    <property type="match status" value="1"/>
</dbReference>
<dbReference type="PANTHER" id="PTHR10622:SF10">
    <property type="entry name" value="HET DOMAIN-CONTAINING PROTEIN"/>
    <property type="match status" value="1"/>
</dbReference>
<organism evidence="1 2">
    <name type="scientific">Exophiala sideris</name>
    <dbReference type="NCBI Taxonomy" id="1016849"/>
    <lineage>
        <taxon>Eukaryota</taxon>
        <taxon>Fungi</taxon>
        <taxon>Dikarya</taxon>
        <taxon>Ascomycota</taxon>
        <taxon>Pezizomycotina</taxon>
        <taxon>Eurotiomycetes</taxon>
        <taxon>Chaetothyriomycetidae</taxon>
        <taxon>Chaetothyriales</taxon>
        <taxon>Herpotrichiellaceae</taxon>
        <taxon>Exophiala</taxon>
    </lineage>
</organism>
<name>A0ABR0JIU8_9EURO</name>
<reference evidence="1 2" key="1">
    <citation type="submission" date="2023-08" db="EMBL/GenBank/DDBJ databases">
        <title>Black Yeasts Isolated from many extreme environments.</title>
        <authorList>
            <person name="Coleine C."/>
            <person name="Stajich J.E."/>
            <person name="Selbmann L."/>
        </authorList>
    </citation>
    <scope>NUCLEOTIDE SEQUENCE [LARGE SCALE GENOMIC DNA]</scope>
    <source>
        <strain evidence="1 2">CCFEE 6328</strain>
    </source>
</reference>